<evidence type="ECO:0000313" key="1">
    <source>
        <dbReference type="EMBL" id="GMI15706.1"/>
    </source>
</evidence>
<accession>A0A9W7FPG5</accession>
<proteinExistence type="predicted"/>
<organism evidence="1 2">
    <name type="scientific">Triparma verrucosa</name>
    <dbReference type="NCBI Taxonomy" id="1606542"/>
    <lineage>
        <taxon>Eukaryota</taxon>
        <taxon>Sar</taxon>
        <taxon>Stramenopiles</taxon>
        <taxon>Ochrophyta</taxon>
        <taxon>Bolidophyceae</taxon>
        <taxon>Parmales</taxon>
        <taxon>Triparmaceae</taxon>
        <taxon>Triparma</taxon>
    </lineage>
</organism>
<keyword evidence="2" id="KW-1185">Reference proteome</keyword>
<dbReference type="AlphaFoldDB" id="A0A9W7FPG5"/>
<reference evidence="2" key="1">
    <citation type="journal article" date="2023" name="Commun. Biol.">
        <title>Genome analysis of Parmales, the sister group of diatoms, reveals the evolutionary specialization of diatoms from phago-mixotrophs to photoautotrophs.</title>
        <authorList>
            <person name="Ban H."/>
            <person name="Sato S."/>
            <person name="Yoshikawa S."/>
            <person name="Yamada K."/>
            <person name="Nakamura Y."/>
            <person name="Ichinomiya M."/>
            <person name="Sato N."/>
            <person name="Blanc-Mathieu R."/>
            <person name="Endo H."/>
            <person name="Kuwata A."/>
            <person name="Ogata H."/>
        </authorList>
    </citation>
    <scope>NUCLEOTIDE SEQUENCE [LARGE SCALE GENOMIC DNA]</scope>
    <source>
        <strain evidence="2">NIES 3699</strain>
    </source>
</reference>
<comment type="caution">
    <text evidence="1">The sequence shown here is derived from an EMBL/GenBank/DDBJ whole genome shotgun (WGS) entry which is preliminary data.</text>
</comment>
<gene>
    <name evidence="1" type="ORF">TrVE_jg3358</name>
</gene>
<name>A0A9W7FPG5_9STRA</name>
<dbReference type="EMBL" id="BRXX01000531">
    <property type="protein sequence ID" value="GMI15706.1"/>
    <property type="molecule type" value="Genomic_DNA"/>
</dbReference>
<protein>
    <submittedName>
        <fullName evidence="1">Uncharacterized protein</fullName>
    </submittedName>
</protein>
<sequence length="356" mass="39077">MAVIINVDSDATKKFITVIGESIGSDTFITSNLSLLEDPASLLKSLLISVPEIVTLTNADTVTSSITYLTHLITKLPLESQSPLIETLLKSLTTVGTTTASNNPLPILHSLISIHSLLPKSYLPLLTCLQFSRSSNLFHLLTPSLPSLSPLIPTFPVEQQRTLYLTIKESVTAPSQHSYSLKYLSTFPPTSSNLSSSNDVEIIKIIKESLNTPLKLFGNKGIYNHPIIYSISDSSLKTLLEIFKDGGIKEYSTWVTNGGIDGLNNLHPLIRIISLSDLGVGTFGYDVIKNKCDLEECSEVEEIIVSSIMEGVVEGCLDQEKKVFRCEKRVGRKGGGEGVEELKEEVERVRRGIERE</sequence>
<dbReference type="Proteomes" id="UP001165160">
    <property type="component" value="Unassembled WGS sequence"/>
</dbReference>
<evidence type="ECO:0000313" key="2">
    <source>
        <dbReference type="Proteomes" id="UP001165160"/>
    </source>
</evidence>